<accession>A0A562Q465</accession>
<sequence length="134" mass="14382">MPPRLVCAFVDDVENADAESIRFIGAARDRILLDAPGSLTGLCIWVCVEADADAPLSRLALSLRAHGQEIDWITYEDAAVAPPPGRPDAAYTIDHIFALPAWLTCRECVFEVHAASEAGPIGAASLSLERPLPF</sequence>
<name>A0A562Q465_9BURK</name>
<evidence type="ECO:0000313" key="2">
    <source>
        <dbReference type="EMBL" id="TWI51514.1"/>
    </source>
</evidence>
<evidence type="ECO:0000313" key="1">
    <source>
        <dbReference type="EMBL" id="QGZ41540.1"/>
    </source>
</evidence>
<dbReference type="EMBL" id="VLKW01000001">
    <property type="protein sequence ID" value="TWI51514.1"/>
    <property type="molecule type" value="Genomic_DNA"/>
</dbReference>
<reference evidence="1 4" key="3">
    <citation type="submission" date="2019-12" db="EMBL/GenBank/DDBJ databases">
        <title>Draft Genome Sequences of Six Type Strains of the Genus Massilia.</title>
        <authorList>
            <person name="Miess H."/>
            <person name="Frediansyah A."/>
            <person name="Goeker M."/>
            <person name="Gross H."/>
        </authorList>
    </citation>
    <scope>NUCLEOTIDE SEQUENCE [LARGE SCALE GENOMIC DNA]</scope>
    <source>
        <strain evidence="1 4">DSM 26639</strain>
    </source>
</reference>
<reference evidence="2 3" key="1">
    <citation type="journal article" date="2015" name="Stand. Genomic Sci.">
        <title>Genomic Encyclopedia of Bacterial and Archaeal Type Strains, Phase III: the genomes of soil and plant-associated and newly described type strains.</title>
        <authorList>
            <person name="Whitman W.B."/>
            <person name="Woyke T."/>
            <person name="Klenk H.P."/>
            <person name="Zhou Y."/>
            <person name="Lilburn T.G."/>
            <person name="Beck B.J."/>
            <person name="De Vos P."/>
            <person name="Vandamme P."/>
            <person name="Eisen J.A."/>
            <person name="Garrity G."/>
            <person name="Hugenholtz P."/>
            <person name="Kyrpides N.C."/>
        </authorList>
    </citation>
    <scope>NUCLEOTIDE SEQUENCE [LARGE SCALE GENOMIC DNA]</scope>
    <source>
        <strain evidence="2 3">CGMCC 1.10685</strain>
    </source>
</reference>
<dbReference type="OrthoDB" id="8753752at2"/>
<protein>
    <submittedName>
        <fullName evidence="2">Uncharacterized protein</fullName>
    </submittedName>
</protein>
<organism evidence="2 3">
    <name type="scientific">Pseudoduganella flava</name>
    <dbReference type="NCBI Taxonomy" id="871742"/>
    <lineage>
        <taxon>Bacteria</taxon>
        <taxon>Pseudomonadati</taxon>
        <taxon>Pseudomonadota</taxon>
        <taxon>Betaproteobacteria</taxon>
        <taxon>Burkholderiales</taxon>
        <taxon>Oxalobacteraceae</taxon>
        <taxon>Telluria group</taxon>
        <taxon>Pseudoduganella</taxon>
    </lineage>
</organism>
<dbReference type="Proteomes" id="UP000315112">
    <property type="component" value="Unassembled WGS sequence"/>
</dbReference>
<evidence type="ECO:0000313" key="4">
    <source>
        <dbReference type="Proteomes" id="UP000437862"/>
    </source>
</evidence>
<dbReference type="AlphaFoldDB" id="A0A562Q465"/>
<keyword evidence="4" id="KW-1185">Reference proteome</keyword>
<gene>
    <name evidence="1" type="ORF">GO485_22445</name>
    <name evidence="2" type="ORF">IP92_00501</name>
</gene>
<dbReference type="Proteomes" id="UP000437862">
    <property type="component" value="Chromosome"/>
</dbReference>
<dbReference type="RefSeq" id="WP_145872927.1">
    <property type="nucleotide sequence ID" value="NZ_CP046904.1"/>
</dbReference>
<dbReference type="EMBL" id="CP046904">
    <property type="protein sequence ID" value="QGZ41540.1"/>
    <property type="molecule type" value="Genomic_DNA"/>
</dbReference>
<proteinExistence type="predicted"/>
<evidence type="ECO:0000313" key="3">
    <source>
        <dbReference type="Proteomes" id="UP000315112"/>
    </source>
</evidence>
<reference evidence="2" key="2">
    <citation type="submission" date="2019-07" db="EMBL/GenBank/DDBJ databases">
        <authorList>
            <person name="Whitman W."/>
            <person name="Huntemann M."/>
            <person name="Clum A."/>
            <person name="Pillay M."/>
            <person name="Palaniappan K."/>
            <person name="Varghese N."/>
            <person name="Mikhailova N."/>
            <person name="Stamatis D."/>
            <person name="Reddy T."/>
            <person name="Daum C."/>
            <person name="Shapiro N."/>
            <person name="Ivanova N."/>
            <person name="Kyrpides N."/>
            <person name="Woyke T."/>
        </authorList>
    </citation>
    <scope>NUCLEOTIDE SEQUENCE</scope>
    <source>
        <strain evidence="2">CGMCC 1.10685</strain>
    </source>
</reference>